<dbReference type="PANTHER" id="PTHR23028">
    <property type="entry name" value="ACETYLTRANSFERASE"/>
    <property type="match status" value="1"/>
</dbReference>
<reference evidence="4 5" key="1">
    <citation type="submission" date="2017-02" db="EMBL/GenBank/DDBJ databases">
        <authorList>
            <person name="Peterson S.W."/>
        </authorList>
    </citation>
    <scope>NUCLEOTIDE SEQUENCE [LARGE SCALE GENOMIC DNA]</scope>
    <source>
        <strain evidence="4 5">3F5N</strain>
    </source>
</reference>
<keyword evidence="4" id="KW-0012">Acyltransferase</keyword>
<dbReference type="PANTHER" id="PTHR23028:SF131">
    <property type="entry name" value="BLR2367 PROTEIN"/>
    <property type="match status" value="1"/>
</dbReference>
<keyword evidence="2" id="KW-1133">Transmembrane helix</keyword>
<feature type="transmembrane region" description="Helical" evidence="2">
    <location>
        <begin position="110"/>
        <end position="134"/>
    </location>
</feature>
<evidence type="ECO:0000313" key="5">
    <source>
        <dbReference type="Proteomes" id="UP000195766"/>
    </source>
</evidence>
<keyword evidence="2" id="KW-0812">Transmembrane</keyword>
<feature type="transmembrane region" description="Helical" evidence="2">
    <location>
        <begin position="279"/>
        <end position="295"/>
    </location>
</feature>
<dbReference type="RefSeq" id="WP_256968094.1">
    <property type="nucleotide sequence ID" value="NZ_FUIE01000023.1"/>
</dbReference>
<dbReference type="InterPro" id="IPR002656">
    <property type="entry name" value="Acyl_transf_3_dom"/>
</dbReference>
<dbReference type="GO" id="GO:0016747">
    <property type="term" value="F:acyltransferase activity, transferring groups other than amino-acyl groups"/>
    <property type="evidence" value="ECO:0007669"/>
    <property type="project" value="InterPro"/>
</dbReference>
<evidence type="ECO:0000256" key="1">
    <source>
        <dbReference type="SAM" id="MobiDB-lite"/>
    </source>
</evidence>
<feature type="transmembrane region" description="Helical" evidence="2">
    <location>
        <begin position="72"/>
        <end position="90"/>
    </location>
</feature>
<sequence>MTRNEAVARTAPARESEAAGTSGRAPPHPFPPVMEPLTSVRFLLALGVVLFHYQLMWTLPPEAAGLLNRARLGVDIFFILSGFILAHVYLQGEGPPDYRRFIVARFARIYPAHAAIMLGMLVMVLGAGLAGVGLEPGRFNAPDFIQSMLLTQAWFPRSTMALWNGPAWSLSAEWFAYLIFPVYAWIALRLRDRPVVLIALAITLFAVLDAGYRMAFGVILPRAEDNLGVLRILPEFLFGIGLYFLGQRLRLSPRAAIGAMVVASLAMLAAMQASLDDRLIVALAGPLILSLALLAKSGARTFLSNPVWLFAGEASYALYLVHIPLVMVWRNAMQALLGLDGDYRMAPLELAALLALTLAAAAVIHVAVEQPGRRLLRRWLNRPGARVGAPLTQGETG</sequence>
<feature type="transmembrane region" description="Helical" evidence="2">
    <location>
        <begin position="167"/>
        <end position="188"/>
    </location>
</feature>
<keyword evidence="2" id="KW-0472">Membrane</keyword>
<gene>
    <name evidence="4" type="ORF">FM111_04665</name>
</gene>
<feature type="transmembrane region" description="Helical" evidence="2">
    <location>
        <begin position="307"/>
        <end position="330"/>
    </location>
</feature>
<feature type="transmembrane region" description="Helical" evidence="2">
    <location>
        <begin position="42"/>
        <end position="60"/>
    </location>
</feature>
<feature type="transmembrane region" description="Helical" evidence="2">
    <location>
        <begin position="350"/>
        <end position="368"/>
    </location>
</feature>
<protein>
    <submittedName>
        <fullName evidence="4">Acyltransferase</fullName>
        <ecNumber evidence="4">2.3.1.-</ecNumber>
    </submittedName>
</protein>
<evidence type="ECO:0000259" key="3">
    <source>
        <dbReference type="Pfam" id="PF01757"/>
    </source>
</evidence>
<dbReference type="EMBL" id="FUIE01000023">
    <property type="protein sequence ID" value="SJM55052.1"/>
    <property type="molecule type" value="Genomic_DNA"/>
</dbReference>
<keyword evidence="4" id="KW-0808">Transferase</keyword>
<dbReference type="Pfam" id="PF01757">
    <property type="entry name" value="Acyl_transf_3"/>
    <property type="match status" value="1"/>
</dbReference>
<evidence type="ECO:0000313" key="4">
    <source>
        <dbReference type="EMBL" id="SJM55052.1"/>
    </source>
</evidence>
<dbReference type="AlphaFoldDB" id="A0A1R4FH18"/>
<name>A0A1R4FH18_BREDI</name>
<dbReference type="EC" id="2.3.1.-" evidence="4"/>
<feature type="region of interest" description="Disordered" evidence="1">
    <location>
        <begin position="1"/>
        <end position="30"/>
    </location>
</feature>
<feature type="transmembrane region" description="Helical" evidence="2">
    <location>
        <begin position="255"/>
        <end position="273"/>
    </location>
</feature>
<dbReference type="GO" id="GO:0000271">
    <property type="term" value="P:polysaccharide biosynthetic process"/>
    <property type="evidence" value="ECO:0007669"/>
    <property type="project" value="TreeGrafter"/>
</dbReference>
<organism evidence="4 5">
    <name type="scientific">Brevundimonas diminuta 3F5N</name>
    <dbReference type="NCBI Taxonomy" id="1255603"/>
    <lineage>
        <taxon>Bacteria</taxon>
        <taxon>Pseudomonadati</taxon>
        <taxon>Pseudomonadota</taxon>
        <taxon>Alphaproteobacteria</taxon>
        <taxon>Caulobacterales</taxon>
        <taxon>Caulobacteraceae</taxon>
        <taxon>Brevundimonas</taxon>
    </lineage>
</organism>
<feature type="domain" description="Acyltransferase 3" evidence="3">
    <location>
        <begin position="40"/>
        <end position="365"/>
    </location>
</feature>
<feature type="transmembrane region" description="Helical" evidence="2">
    <location>
        <begin position="228"/>
        <end position="246"/>
    </location>
</feature>
<dbReference type="InterPro" id="IPR050879">
    <property type="entry name" value="Acyltransferase_3"/>
</dbReference>
<feature type="transmembrane region" description="Helical" evidence="2">
    <location>
        <begin position="195"/>
        <end position="216"/>
    </location>
</feature>
<accession>A0A1R4FH18</accession>
<evidence type="ECO:0000256" key="2">
    <source>
        <dbReference type="SAM" id="Phobius"/>
    </source>
</evidence>
<proteinExistence type="predicted"/>
<dbReference type="GO" id="GO:0016020">
    <property type="term" value="C:membrane"/>
    <property type="evidence" value="ECO:0007669"/>
    <property type="project" value="TreeGrafter"/>
</dbReference>
<dbReference type="Proteomes" id="UP000195766">
    <property type="component" value="Unassembled WGS sequence"/>
</dbReference>